<dbReference type="InterPro" id="IPR000218">
    <property type="entry name" value="Ribosomal_uL14"/>
</dbReference>
<evidence type="ECO:0000256" key="1">
    <source>
        <dbReference type="ARBA" id="ARBA00022730"/>
    </source>
</evidence>
<organism evidence="8 9">
    <name type="scientific">Kosmotoga pacifica</name>
    <dbReference type="NCBI Taxonomy" id="1330330"/>
    <lineage>
        <taxon>Bacteria</taxon>
        <taxon>Thermotogati</taxon>
        <taxon>Thermotogota</taxon>
        <taxon>Thermotogae</taxon>
        <taxon>Kosmotogales</taxon>
        <taxon>Kosmotogaceae</taxon>
        <taxon>Kosmotoga</taxon>
    </lineage>
</organism>
<comment type="similarity">
    <text evidence="5 6">Belongs to the universal ribosomal protein uL14 family.</text>
</comment>
<dbReference type="InterPro" id="IPR036853">
    <property type="entry name" value="Ribosomal_uL14_sf"/>
</dbReference>
<dbReference type="OrthoDB" id="9806379at2"/>
<dbReference type="AlphaFoldDB" id="A0A0G2Z8J9"/>
<proteinExistence type="inferred from homology"/>
<dbReference type="GO" id="GO:0022625">
    <property type="term" value="C:cytosolic large ribosomal subunit"/>
    <property type="evidence" value="ECO:0007669"/>
    <property type="project" value="TreeGrafter"/>
</dbReference>
<dbReference type="GO" id="GO:0003735">
    <property type="term" value="F:structural constituent of ribosome"/>
    <property type="evidence" value="ECO:0007669"/>
    <property type="project" value="InterPro"/>
</dbReference>
<name>A0A0G2Z8J9_9BACT</name>
<dbReference type="CDD" id="cd00337">
    <property type="entry name" value="Ribosomal_uL14"/>
    <property type="match status" value="1"/>
</dbReference>
<comment type="subunit">
    <text evidence="5">Part of the 50S ribosomal subunit. Forms a cluster with proteins L3 and L19. In the 70S ribosome, L14 and L19 interact and together make contacts with the 16S rRNA in bridges B5 and B8.</text>
</comment>
<dbReference type="HAMAP" id="MF_01367">
    <property type="entry name" value="Ribosomal_uL14"/>
    <property type="match status" value="1"/>
</dbReference>
<dbReference type="Proteomes" id="UP000035159">
    <property type="component" value="Chromosome"/>
</dbReference>
<keyword evidence="4 5" id="KW-0687">Ribonucleoprotein</keyword>
<dbReference type="PANTHER" id="PTHR11761">
    <property type="entry name" value="50S/60S RIBOSOMAL PROTEIN L14/L23"/>
    <property type="match status" value="1"/>
</dbReference>
<dbReference type="NCBIfam" id="TIGR01067">
    <property type="entry name" value="rplN_bact"/>
    <property type="match status" value="1"/>
</dbReference>
<dbReference type="EMBL" id="CP011232">
    <property type="protein sequence ID" value="AKI97897.1"/>
    <property type="molecule type" value="Genomic_DNA"/>
</dbReference>
<dbReference type="PATRIC" id="fig|1330330.3.peg.1788"/>
<evidence type="ECO:0000313" key="8">
    <source>
        <dbReference type="EMBL" id="AKI97897.1"/>
    </source>
</evidence>
<dbReference type="Gene3D" id="2.40.150.20">
    <property type="entry name" value="Ribosomal protein L14"/>
    <property type="match status" value="1"/>
</dbReference>
<evidence type="ECO:0000256" key="6">
    <source>
        <dbReference type="RuleBase" id="RU003949"/>
    </source>
</evidence>
<keyword evidence="9" id="KW-1185">Reference proteome</keyword>
<sequence length="122" mass="13509">MIQLESYLRVADNSGAKVIKVIQVSGGFKRKTGTVGDIVVASVREAVPNTDVKKGDIVRAVVVRTRKEIRRPDGTYIRFDDNAAVIIDKQNQPKGTRVFGPVAREIRDRGFSKIASLAQEVW</sequence>
<dbReference type="GO" id="GO:0006412">
    <property type="term" value="P:translation"/>
    <property type="evidence" value="ECO:0007669"/>
    <property type="project" value="UniProtKB-UniRule"/>
</dbReference>
<dbReference type="InterPro" id="IPR019972">
    <property type="entry name" value="Ribosomal_uL14_CS"/>
</dbReference>
<dbReference type="STRING" id="1330330.IX53_08790"/>
<dbReference type="InterPro" id="IPR005745">
    <property type="entry name" value="Ribosomal_uL14_bac-type"/>
</dbReference>
<evidence type="ECO:0000256" key="7">
    <source>
        <dbReference type="RuleBase" id="RU003950"/>
    </source>
</evidence>
<gene>
    <name evidence="5" type="primary">rplN</name>
    <name evidence="8" type="ORF">IX53_08790</name>
</gene>
<dbReference type="SUPFAM" id="SSF50193">
    <property type="entry name" value="Ribosomal protein L14"/>
    <property type="match status" value="1"/>
</dbReference>
<keyword evidence="3 5" id="KW-0689">Ribosomal protein</keyword>
<dbReference type="KEGG" id="kpf:IX53_08790"/>
<dbReference type="Pfam" id="PF00238">
    <property type="entry name" value="Ribosomal_L14"/>
    <property type="match status" value="1"/>
</dbReference>
<evidence type="ECO:0000313" key="9">
    <source>
        <dbReference type="Proteomes" id="UP000035159"/>
    </source>
</evidence>
<evidence type="ECO:0000256" key="5">
    <source>
        <dbReference type="HAMAP-Rule" id="MF_01367"/>
    </source>
</evidence>
<dbReference type="PROSITE" id="PS00049">
    <property type="entry name" value="RIBOSOMAL_L14"/>
    <property type="match status" value="1"/>
</dbReference>
<keyword evidence="1 5" id="KW-0699">rRNA-binding</keyword>
<dbReference type="PANTHER" id="PTHR11761:SF3">
    <property type="entry name" value="LARGE RIBOSOMAL SUBUNIT PROTEIN UL14M"/>
    <property type="match status" value="1"/>
</dbReference>
<evidence type="ECO:0000256" key="2">
    <source>
        <dbReference type="ARBA" id="ARBA00022884"/>
    </source>
</evidence>
<evidence type="ECO:0000256" key="3">
    <source>
        <dbReference type="ARBA" id="ARBA00022980"/>
    </source>
</evidence>
<protein>
    <recommendedName>
        <fullName evidence="5">Large ribosomal subunit protein uL14</fullName>
    </recommendedName>
</protein>
<reference evidence="8 9" key="1">
    <citation type="submission" date="2015-04" db="EMBL/GenBank/DDBJ databases">
        <title>Complete Genome Sequence of Kosmotoga pacifica SLHLJ1.</title>
        <authorList>
            <person name="Jiang L.J."/>
            <person name="Shao Z.Z."/>
            <person name="Jebbar M."/>
        </authorList>
    </citation>
    <scope>NUCLEOTIDE SEQUENCE [LARGE SCALE GENOMIC DNA]</scope>
    <source>
        <strain evidence="8 9">SLHLJ1</strain>
    </source>
</reference>
<dbReference type="GO" id="GO:0070180">
    <property type="term" value="F:large ribosomal subunit rRNA binding"/>
    <property type="evidence" value="ECO:0007669"/>
    <property type="project" value="TreeGrafter"/>
</dbReference>
<evidence type="ECO:0000256" key="4">
    <source>
        <dbReference type="ARBA" id="ARBA00023274"/>
    </source>
</evidence>
<keyword evidence="2 5" id="KW-0694">RNA-binding</keyword>
<dbReference type="SMART" id="SM01374">
    <property type="entry name" value="Ribosomal_L14"/>
    <property type="match status" value="1"/>
</dbReference>
<accession>A0A0G2Z8J9</accession>
<dbReference type="RefSeq" id="WP_047755032.1">
    <property type="nucleotide sequence ID" value="NZ_CAJUHA010000005.1"/>
</dbReference>
<comment type="function">
    <text evidence="5 7">Binds to 23S rRNA. Forms part of two intersubunit bridges in the 70S ribosome.</text>
</comment>